<evidence type="ECO:0000313" key="11">
    <source>
        <dbReference type="Proteomes" id="UP000009875"/>
    </source>
</evidence>
<dbReference type="InterPro" id="IPR045023">
    <property type="entry name" value="FATA/B"/>
</dbReference>
<keyword evidence="7" id="KW-0275">Fatty acid biosynthesis</keyword>
<dbReference type="OrthoDB" id="9801517at2"/>
<dbReference type="InterPro" id="IPR029069">
    <property type="entry name" value="HotDog_dom_sf"/>
</dbReference>
<feature type="domain" description="Acyl-ACP thioesterase N-terminal hotdog" evidence="8">
    <location>
        <begin position="3"/>
        <end position="135"/>
    </location>
</feature>
<evidence type="ECO:0000256" key="4">
    <source>
        <dbReference type="ARBA" id="ARBA00022832"/>
    </source>
</evidence>
<keyword evidence="4" id="KW-0276">Fatty acid metabolism</keyword>
<keyword evidence="2" id="KW-0444">Lipid biosynthesis</keyword>
<evidence type="ECO:0000256" key="1">
    <source>
        <dbReference type="ARBA" id="ARBA00006500"/>
    </source>
</evidence>
<dbReference type="PANTHER" id="PTHR31727">
    <property type="entry name" value="OLEOYL-ACYL CARRIER PROTEIN THIOESTERASE 1, CHLOROPLASTIC"/>
    <property type="match status" value="1"/>
</dbReference>
<dbReference type="InterPro" id="IPR049427">
    <property type="entry name" value="Acyl-ACP_TE_C"/>
</dbReference>
<evidence type="ECO:0000256" key="2">
    <source>
        <dbReference type="ARBA" id="ARBA00022516"/>
    </source>
</evidence>
<dbReference type="EMBL" id="AGXA01000022">
    <property type="protein sequence ID" value="EKU93243.1"/>
    <property type="molecule type" value="Genomic_DNA"/>
</dbReference>
<dbReference type="Gene3D" id="3.10.129.10">
    <property type="entry name" value="Hotdog Thioesterase"/>
    <property type="match status" value="1"/>
</dbReference>
<dbReference type="GO" id="GO:0016297">
    <property type="term" value="F:fatty acyl-[ACP] hydrolase activity"/>
    <property type="evidence" value="ECO:0007669"/>
    <property type="project" value="InterPro"/>
</dbReference>
<comment type="caution">
    <text evidence="10">The sequence shown here is derived from an EMBL/GenBank/DDBJ whole genome shotgun (WGS) entry which is preliminary data.</text>
</comment>
<dbReference type="eggNOG" id="COG3884">
    <property type="taxonomic scope" value="Bacteria"/>
</dbReference>
<keyword evidence="6" id="KW-0443">Lipid metabolism</keyword>
<dbReference type="Pfam" id="PF01643">
    <property type="entry name" value="Acyl-ACP_TE"/>
    <property type="match status" value="1"/>
</dbReference>
<evidence type="ECO:0000256" key="7">
    <source>
        <dbReference type="ARBA" id="ARBA00023160"/>
    </source>
</evidence>
<organism evidence="10 11">
    <name type="scientific">Alloiococcus otitis ATCC 51267</name>
    <dbReference type="NCBI Taxonomy" id="883081"/>
    <lineage>
        <taxon>Bacteria</taxon>
        <taxon>Bacillati</taxon>
        <taxon>Bacillota</taxon>
        <taxon>Bacilli</taxon>
        <taxon>Lactobacillales</taxon>
        <taxon>Carnobacteriaceae</taxon>
        <taxon>Alloiococcus</taxon>
    </lineage>
</organism>
<dbReference type="PANTHER" id="PTHR31727:SF6">
    <property type="entry name" value="OLEOYL-ACYL CARRIER PROTEIN THIOESTERASE 1, CHLOROPLASTIC"/>
    <property type="match status" value="1"/>
</dbReference>
<dbReference type="AlphaFoldDB" id="K9E959"/>
<keyword evidence="3" id="KW-0378">Hydrolase</keyword>
<protein>
    <recommendedName>
        <fullName evidence="12">Acyl-ACP thioesterase</fullName>
    </recommendedName>
</protein>
<evidence type="ECO:0000256" key="6">
    <source>
        <dbReference type="ARBA" id="ARBA00023098"/>
    </source>
</evidence>
<dbReference type="CDD" id="cd00586">
    <property type="entry name" value="4HBT"/>
    <property type="match status" value="1"/>
</dbReference>
<dbReference type="Pfam" id="PF20791">
    <property type="entry name" value="Acyl-ACP_TE_C"/>
    <property type="match status" value="1"/>
</dbReference>
<proteinExistence type="inferred from homology"/>
<dbReference type="Proteomes" id="UP000009875">
    <property type="component" value="Unassembled WGS sequence"/>
</dbReference>
<dbReference type="GO" id="GO:0000036">
    <property type="term" value="F:acyl carrier activity"/>
    <property type="evidence" value="ECO:0007669"/>
    <property type="project" value="TreeGrafter"/>
</dbReference>
<dbReference type="InterPro" id="IPR002864">
    <property type="entry name" value="Acyl-ACP_thioesterase_NHD"/>
</dbReference>
<evidence type="ECO:0000259" key="8">
    <source>
        <dbReference type="Pfam" id="PF01643"/>
    </source>
</evidence>
<evidence type="ECO:0008006" key="12">
    <source>
        <dbReference type="Google" id="ProtNLM"/>
    </source>
</evidence>
<sequence>MTGNKFTREFTLPPYLSDRYRNIPLTTLSSILVSVLGQQSEELGQEAELEAYFKEKNLSWIILKFDMDIDRQPDAGEKLRVETYATGYNKLFCYRQIDAYDEQGDLVVQSTVTYAWFDMTKRKLARLDPDIMTLYGADYEKRIRRMKTPEFDPDQASEGDHFEVTYFDIDINNHVNFTIYLKWAIQSLGVDFMNRHRVQSLSIKYDKEVLEGEEVTVKTSLSPEEDGQVQTISKVESSRDNATVVLDWVQRQNQD</sequence>
<reference evidence="10 11" key="1">
    <citation type="submission" date="2012-09" db="EMBL/GenBank/DDBJ databases">
        <title>The Genome Sequence of Alloiococcus otitis ATCC 51267.</title>
        <authorList>
            <consortium name="The Broad Institute Genome Sequencing Platform"/>
            <person name="Earl A."/>
            <person name="Ward D."/>
            <person name="Feldgarden M."/>
            <person name="Gevers D."/>
            <person name="Huys G."/>
            <person name="Walker B."/>
            <person name="Young S.K."/>
            <person name="Zeng Q."/>
            <person name="Gargeya S."/>
            <person name="Fitzgerald M."/>
            <person name="Haas B."/>
            <person name="Abouelleil A."/>
            <person name="Alvarado L."/>
            <person name="Arachchi H.M."/>
            <person name="Berlin A.M."/>
            <person name="Chapman S.B."/>
            <person name="Goldberg J."/>
            <person name="Griggs A."/>
            <person name="Gujja S."/>
            <person name="Hansen M."/>
            <person name="Howarth C."/>
            <person name="Imamovic A."/>
            <person name="Larimer J."/>
            <person name="McCowen C."/>
            <person name="Montmayeur A."/>
            <person name="Murphy C."/>
            <person name="Neiman D."/>
            <person name="Pearson M."/>
            <person name="Priest M."/>
            <person name="Roberts A."/>
            <person name="Saif S."/>
            <person name="Shea T."/>
            <person name="Sisk P."/>
            <person name="Sykes S."/>
            <person name="Wortman J."/>
            <person name="Nusbaum C."/>
            <person name="Birren B."/>
        </authorList>
    </citation>
    <scope>NUCLEOTIDE SEQUENCE [LARGE SCALE GENOMIC DNA]</scope>
    <source>
        <strain evidence="10 11">ATCC 51267</strain>
    </source>
</reference>
<evidence type="ECO:0000256" key="5">
    <source>
        <dbReference type="ARBA" id="ARBA00022946"/>
    </source>
</evidence>
<evidence type="ECO:0000256" key="3">
    <source>
        <dbReference type="ARBA" id="ARBA00022801"/>
    </source>
</evidence>
<comment type="similarity">
    <text evidence="1">Belongs to the acyl-ACP thioesterase family.</text>
</comment>
<evidence type="ECO:0000259" key="9">
    <source>
        <dbReference type="Pfam" id="PF20791"/>
    </source>
</evidence>
<keyword evidence="5" id="KW-0809">Transit peptide</keyword>
<evidence type="ECO:0000313" key="10">
    <source>
        <dbReference type="EMBL" id="EKU93243.1"/>
    </source>
</evidence>
<feature type="domain" description="Acyl-ACP thioesterase-like C-terminal" evidence="9">
    <location>
        <begin position="154"/>
        <end position="248"/>
    </location>
</feature>
<gene>
    <name evidence="10" type="ORF">HMPREF9698_01404</name>
</gene>
<accession>K9E959</accession>
<dbReference type="HOGENOM" id="CLU_045466_2_0_9"/>
<keyword evidence="11" id="KW-1185">Reference proteome</keyword>
<name>K9E959_9LACT</name>
<dbReference type="RefSeq" id="WP_003778473.1">
    <property type="nucleotide sequence ID" value="NZ_JH992960.1"/>
</dbReference>
<dbReference type="SUPFAM" id="SSF54637">
    <property type="entry name" value="Thioesterase/thiol ester dehydrase-isomerase"/>
    <property type="match status" value="2"/>
</dbReference>